<feature type="compositionally biased region" description="Basic and acidic residues" evidence="1">
    <location>
        <begin position="143"/>
        <end position="157"/>
    </location>
</feature>
<dbReference type="EMBL" id="LBMM01004933">
    <property type="protein sequence ID" value="KMQ91975.1"/>
    <property type="molecule type" value="Genomic_DNA"/>
</dbReference>
<feature type="compositionally biased region" description="Acidic residues" evidence="1">
    <location>
        <begin position="534"/>
        <end position="547"/>
    </location>
</feature>
<feature type="compositionally biased region" description="Basic and acidic residues" evidence="1">
    <location>
        <begin position="11"/>
        <end position="36"/>
    </location>
</feature>
<keyword evidence="3" id="KW-1185">Reference proteome</keyword>
<dbReference type="Proteomes" id="UP000036403">
    <property type="component" value="Unassembled WGS sequence"/>
</dbReference>
<evidence type="ECO:0000256" key="1">
    <source>
        <dbReference type="SAM" id="MobiDB-lite"/>
    </source>
</evidence>
<proteinExistence type="predicted"/>
<reference evidence="2 3" key="1">
    <citation type="submission" date="2015-04" db="EMBL/GenBank/DDBJ databases">
        <title>Lasius niger genome sequencing.</title>
        <authorList>
            <person name="Konorov E.A."/>
            <person name="Nikitin M.A."/>
            <person name="Kirill M.V."/>
            <person name="Chang P."/>
        </authorList>
    </citation>
    <scope>NUCLEOTIDE SEQUENCE [LARGE SCALE GENOMIC DNA]</scope>
    <source>
        <tissue evidence="2">Whole</tissue>
    </source>
</reference>
<dbReference type="OrthoDB" id="6779360at2759"/>
<accession>A0A0J7NHI7</accession>
<comment type="caution">
    <text evidence="2">The sequence shown here is derived from an EMBL/GenBank/DDBJ whole genome shotgun (WGS) entry which is preliminary data.</text>
</comment>
<feature type="region of interest" description="Disordered" evidence="1">
    <location>
        <begin position="209"/>
        <end position="233"/>
    </location>
</feature>
<gene>
    <name evidence="2" type="ORF">RF55_8095</name>
</gene>
<dbReference type="STRING" id="67767.A0A0J7NHI7"/>
<protein>
    <submittedName>
        <fullName evidence="2">S68305 gag polyprotein</fullName>
    </submittedName>
</protein>
<sequence>MSSEGSQTISETEREARAFEKSDKIKSTPTKTRIDNESTSIADTEVSRERSSVMSDSVADRREFTRYTGTIKKDGRARQTLGMRLRNNKIIQIPKGKSNEDDEAEMNAKRFVGRVGSSRRNLAWTVKAKSAWETSEGIETVRKVEKDKRDPARKLDFEAEGETDPEESDARSSEEESISEMKIGKLEQSMNEIRDIVERLKMNREDGEKRTIDPRRNGDTEVAGTSAKHAGNEMKLPQGGWIVSPFEDVKFSGKRDAMNPMRFVRKFERIAQYEIIDDAEQLYFFGKCLKDQAAIWFELQEVDTIKDAKEKFVRYFWGEEQQAKFREKIYTGRYKQTKDSRMADYALDLARQAKMLEPPMGDKEFIRAIKRHFEKETTREIRTTTATSVAELISLLDEIQDEKDNAIKTRAEEKTSTAKTGYFNKKSDQPRYPTRGQRYQPNRYGRYGGGNPNKMKALPWYNNANKSNDGIKKTGFGTKTKTGEKTKTEENGEETAREKKNVNKNRPNRQKAVGALRRKTSESEAEESRRDRNEEEDNSVETNDEEIGEYKDDSENEEHDTKQLAIVRTRKIIKDLEEIEAKQESGIKGRPIVIARVGENRIITLIDSGPDFSVMSKETFER</sequence>
<evidence type="ECO:0000313" key="3">
    <source>
        <dbReference type="Proteomes" id="UP000036403"/>
    </source>
</evidence>
<feature type="compositionally biased region" description="Low complexity" evidence="1">
    <location>
        <begin position="435"/>
        <end position="445"/>
    </location>
</feature>
<dbReference type="PaxDb" id="67767-A0A0J7NHI7"/>
<feature type="compositionally biased region" description="Basic and acidic residues" evidence="1">
    <location>
        <begin position="481"/>
        <end position="501"/>
    </location>
</feature>
<feature type="compositionally biased region" description="Polar residues" evidence="1">
    <location>
        <begin position="1"/>
        <end position="10"/>
    </location>
</feature>
<feature type="compositionally biased region" description="Acidic residues" evidence="1">
    <location>
        <begin position="158"/>
        <end position="167"/>
    </location>
</feature>
<evidence type="ECO:0000313" key="2">
    <source>
        <dbReference type="EMBL" id="KMQ91975.1"/>
    </source>
</evidence>
<feature type="region of interest" description="Disordered" evidence="1">
    <location>
        <begin position="143"/>
        <end position="182"/>
    </location>
</feature>
<organism evidence="2 3">
    <name type="scientific">Lasius niger</name>
    <name type="common">Black garden ant</name>
    <dbReference type="NCBI Taxonomy" id="67767"/>
    <lineage>
        <taxon>Eukaryota</taxon>
        <taxon>Metazoa</taxon>
        <taxon>Ecdysozoa</taxon>
        <taxon>Arthropoda</taxon>
        <taxon>Hexapoda</taxon>
        <taxon>Insecta</taxon>
        <taxon>Pterygota</taxon>
        <taxon>Neoptera</taxon>
        <taxon>Endopterygota</taxon>
        <taxon>Hymenoptera</taxon>
        <taxon>Apocrita</taxon>
        <taxon>Aculeata</taxon>
        <taxon>Formicoidea</taxon>
        <taxon>Formicidae</taxon>
        <taxon>Formicinae</taxon>
        <taxon>Lasius</taxon>
        <taxon>Lasius</taxon>
    </lineage>
</organism>
<feature type="compositionally biased region" description="Basic and acidic residues" evidence="1">
    <location>
        <begin position="209"/>
        <end position="219"/>
    </location>
</feature>
<name>A0A0J7NHI7_LASNI</name>
<feature type="compositionally biased region" description="Basic and acidic residues" evidence="1">
    <location>
        <begin position="519"/>
        <end position="533"/>
    </location>
</feature>
<feature type="region of interest" description="Disordered" evidence="1">
    <location>
        <begin position="408"/>
        <end position="561"/>
    </location>
</feature>
<dbReference type="AlphaFoldDB" id="A0A0J7NHI7"/>
<feature type="region of interest" description="Disordered" evidence="1">
    <location>
        <begin position="1"/>
        <end position="58"/>
    </location>
</feature>